<keyword evidence="2" id="KW-0964">Secreted</keyword>
<evidence type="ECO:0000256" key="5">
    <source>
        <dbReference type="SAM" id="MobiDB-lite"/>
    </source>
</evidence>
<evidence type="ECO:0000256" key="4">
    <source>
        <dbReference type="ARBA" id="ARBA00023088"/>
    </source>
</evidence>
<dbReference type="InterPro" id="IPR019931">
    <property type="entry name" value="LPXTG_anchor"/>
</dbReference>
<evidence type="ECO:0000256" key="3">
    <source>
        <dbReference type="ARBA" id="ARBA00022729"/>
    </source>
</evidence>
<feature type="compositionally biased region" description="Basic and acidic residues" evidence="5">
    <location>
        <begin position="484"/>
        <end position="504"/>
    </location>
</feature>
<organism evidence="7 8">
    <name type="scientific">Berryella wangjianweii</name>
    <dbReference type="NCBI Taxonomy" id="2734634"/>
    <lineage>
        <taxon>Bacteria</taxon>
        <taxon>Bacillati</taxon>
        <taxon>Actinomycetota</taxon>
        <taxon>Coriobacteriia</taxon>
        <taxon>Eggerthellales</taxon>
        <taxon>Eggerthellaceae</taxon>
        <taxon>Berryella</taxon>
    </lineage>
</organism>
<keyword evidence="8" id="KW-1185">Reference proteome</keyword>
<dbReference type="RefSeq" id="WP_173164039.1">
    <property type="nucleotide sequence ID" value="NZ_CP053716.1"/>
</dbReference>
<reference evidence="8" key="1">
    <citation type="submission" date="2020-05" db="EMBL/GenBank/DDBJ databases">
        <title>Novel species in genus Nocardioides.</title>
        <authorList>
            <person name="Zhang G."/>
        </authorList>
    </citation>
    <scope>NUCLEOTIDE SEQUENCE [LARGE SCALE GENOMIC DNA]</scope>
    <source>
        <strain evidence="8">zg-1050</strain>
    </source>
</reference>
<gene>
    <name evidence="7" type="ORF">HLV38_02560</name>
</gene>
<evidence type="ECO:0000313" key="7">
    <source>
        <dbReference type="EMBL" id="QKF07127.1"/>
    </source>
</evidence>
<dbReference type="Proteomes" id="UP000503297">
    <property type="component" value="Chromosome"/>
</dbReference>
<evidence type="ECO:0000256" key="1">
    <source>
        <dbReference type="ARBA" id="ARBA00022512"/>
    </source>
</evidence>
<dbReference type="InterPro" id="IPR041033">
    <property type="entry name" value="SpaA_PFL_dom_1"/>
</dbReference>
<dbReference type="Gene3D" id="2.60.40.10">
    <property type="entry name" value="Immunoglobulins"/>
    <property type="match status" value="1"/>
</dbReference>
<dbReference type="AlphaFoldDB" id="A0A6M8J0N0"/>
<dbReference type="EMBL" id="CP053716">
    <property type="protein sequence ID" value="QKF07127.1"/>
    <property type="molecule type" value="Genomic_DNA"/>
</dbReference>
<keyword evidence="1" id="KW-0134">Cell wall</keyword>
<keyword evidence="3" id="KW-0732">Signal</keyword>
<dbReference type="GO" id="GO:0005975">
    <property type="term" value="P:carbohydrate metabolic process"/>
    <property type="evidence" value="ECO:0007669"/>
    <property type="project" value="UniProtKB-ARBA"/>
</dbReference>
<feature type="region of interest" description="Disordered" evidence="5">
    <location>
        <begin position="483"/>
        <end position="524"/>
    </location>
</feature>
<name>A0A6M8J0N0_9ACTN</name>
<dbReference type="InterPro" id="IPR013783">
    <property type="entry name" value="Ig-like_fold"/>
</dbReference>
<sequence length="557" mass="61334">MGLSLILNPVPAHASASSNNVEVGSELIRQFRFEKTLDMTNAPDRTRVPRLFVPFILSEIPEGEEEKYGIGKFADSTQLSSIKKGGFKQGKEAEWEVVAFSPDDAYDERLTYLLDNHPGDGPAILNHAIKYDWGGMTSSDHIQTAQASFYTGELGYDFDRRGWPEDTIAWRCFNEGGGAGSYDDGCQCLLDFYFSDFKYSELFNLHQHPAVTYRAAAVQRPLFTHKDVNADGTINSVSKSLWRPWSQRVTDNGYNEDGQLMSDLESLRKAYKKHFLQDDVPTFAELSPKLKDVYTSPDEGKIDRESIRRYLLREGKPTGEDADLIASNDEVKIVDIGYPDDKFMIFDSVEEADAYYARLDSAGFAVSYDVLPSVYVKPVSFVNRYKPKISVSKVDEKGESLAGAGLAIVRKGSEEVVASWTSDAGAKDLRLDEGDYVLKETKAPEGYDGFGEFGFHVDKNGLISAAESHKNVTVDGSSLRVKNVKIEATPKDNPPKDEPKKPNDPPEGPPNKPSGRAMPKTGEGAADSALYAGLMAVSGAVLLGAGALRGRKEEHGK</sequence>
<feature type="domain" description="Gram-positive cocci surface proteins LPxTG" evidence="6">
    <location>
        <begin position="518"/>
        <end position="557"/>
    </location>
</feature>
<dbReference type="KEGG" id="bwa:HLV38_02560"/>
<dbReference type="Pfam" id="PF17802">
    <property type="entry name" value="SpaA"/>
    <property type="match status" value="1"/>
</dbReference>
<protein>
    <submittedName>
        <fullName evidence="7">Prealbumin-like fold domain-containing protein</fullName>
    </submittedName>
</protein>
<proteinExistence type="predicted"/>
<keyword evidence="4" id="KW-0572">Peptidoglycan-anchor</keyword>
<evidence type="ECO:0000313" key="8">
    <source>
        <dbReference type="Proteomes" id="UP000503297"/>
    </source>
</evidence>
<evidence type="ECO:0000256" key="2">
    <source>
        <dbReference type="ARBA" id="ARBA00022525"/>
    </source>
</evidence>
<dbReference type="PROSITE" id="PS50847">
    <property type="entry name" value="GRAM_POS_ANCHORING"/>
    <property type="match status" value="1"/>
</dbReference>
<accession>A0A6M8J0N0</accession>
<evidence type="ECO:0000259" key="6">
    <source>
        <dbReference type="PROSITE" id="PS50847"/>
    </source>
</evidence>